<feature type="domain" description="GGDEF" evidence="4">
    <location>
        <begin position="324"/>
        <end position="457"/>
    </location>
</feature>
<proteinExistence type="predicted"/>
<dbReference type="Pfam" id="PF00563">
    <property type="entry name" value="EAL"/>
    <property type="match status" value="1"/>
</dbReference>
<dbReference type="CDD" id="cd01948">
    <property type="entry name" value="EAL"/>
    <property type="match status" value="1"/>
</dbReference>
<evidence type="ECO:0000313" key="6">
    <source>
        <dbReference type="Proteomes" id="UP000009374"/>
    </source>
</evidence>
<dbReference type="Gene3D" id="3.20.20.450">
    <property type="entry name" value="EAL domain"/>
    <property type="match status" value="1"/>
</dbReference>
<organism evidence="5 6">
    <name type="scientific">Leptospirillum ferrodiazotrophum</name>
    <dbReference type="NCBI Taxonomy" id="412449"/>
    <lineage>
        <taxon>Bacteria</taxon>
        <taxon>Pseudomonadati</taxon>
        <taxon>Nitrospirota</taxon>
        <taxon>Nitrospiria</taxon>
        <taxon>Nitrospirales</taxon>
        <taxon>Nitrospiraceae</taxon>
        <taxon>Leptospirillum</taxon>
    </lineage>
</organism>
<dbReference type="InterPro" id="IPR029787">
    <property type="entry name" value="Nucleotide_cyclase"/>
</dbReference>
<reference evidence="5 6" key="1">
    <citation type="journal article" date="2009" name="Appl. Environ. Microbiol.">
        <title>Community genomic and proteomic analyses of chemoautotrophic iron-oxidizing "Leptospirillum rubarum" (Group II) and "Leptospirillum ferrodiazotrophum" (Group III) bacteria in acid mine drainage biofilms.</title>
        <authorList>
            <person name="Goltsman D.S."/>
            <person name="Denef V.J."/>
            <person name="Singer S.W."/>
            <person name="VerBerkmoes N.C."/>
            <person name="Lefsrud M."/>
            <person name="Mueller R.S."/>
            <person name="Dick G.J."/>
            <person name="Sun C.L."/>
            <person name="Wheeler K.E."/>
            <person name="Zemla A."/>
            <person name="Baker B.J."/>
            <person name="Hauser L."/>
            <person name="Land M."/>
            <person name="Shah M.B."/>
            <person name="Thelen M.P."/>
            <person name="Hettich R.L."/>
            <person name="Banfield J.F."/>
        </authorList>
    </citation>
    <scope>NUCLEOTIDE SEQUENCE [LARGE SCALE GENOMIC DNA]</scope>
</reference>
<dbReference type="Pfam" id="PF00990">
    <property type="entry name" value="GGDEF"/>
    <property type="match status" value="1"/>
</dbReference>
<dbReference type="SUPFAM" id="SSF55073">
    <property type="entry name" value="Nucleotide cyclase"/>
    <property type="match status" value="1"/>
</dbReference>
<dbReference type="Gene3D" id="3.40.50.2300">
    <property type="match status" value="1"/>
</dbReference>
<dbReference type="InterPro" id="IPR001633">
    <property type="entry name" value="EAL_dom"/>
</dbReference>
<dbReference type="SMART" id="SM00448">
    <property type="entry name" value="REC"/>
    <property type="match status" value="1"/>
</dbReference>
<dbReference type="SMART" id="SM00267">
    <property type="entry name" value="GGDEF"/>
    <property type="match status" value="1"/>
</dbReference>
<sequence length="861" mass="95796">MDDGSASLRKLDLLVVSGPHLPHPLLESVMEKFGEQRFRLNRLDSIDELRHRLRGTRSHPPSPPDLLVLSPEGKELDALEEILHPHGEGSRNPLTTVVIFSLSPGKKLLSLANRNRKIFIVDPENGEDLLHIFEEAVRESHDFRHRSLFVTPEIEDLATPLTILLVEDNAGDRILLREMFRDYPLIRPLTLLAARTLSESRRFLGKTPIDAVLLDLALPDGQGLETLRKFRAMNDEIPVVVLSGMKEEAIAISSLSAGAQDFLVKEMVTAPLLLRSVTYAIKRKEIERSLTTLANSDTLTGLPNRKSFMEQLQRSIDTGARSGDSFCLLILDLDRFKAVNDTYGHAAGDTLIREVAGRLRRLMRRADFVARLGGDEFAIILSHTGRTGSLSRFIEKLVLRLSPPYSIGRHSVSSEASVGAAVFPFDGDSAEALVSHADRAMYRAKSSGTRRYAFYDPAMDKEEFARAEAIREISRALAEDAFQLCFQPVVNLLSGELVYAEALVRWNHPEKGYLSPHSFLPLIAGTGTTNDLDHWVLDAAIAQISRWQTEGHPVPISINLDATTLALPSFPDEVSHCLRAHPELPPDLIRIEVREWIETGNLPRIRHTLELLNNMGILTSLDDFGRGPTTLPSLTALPLEGLKIDQNVILDFQKGDRNMALIEGVASLARSLGHKVVAKGLEKTKYGLLLEKLGCDLAQGFGISSPLPPDEFLAWKRSWTETPLASRGGASVSDSEIGILAVLLSHLEWIYRAILDVHPTDKTSSPVVPKDPEPCPVLPWFSGEGRERYGSLPVFAPLRQITEEIDREVRSMYGELSRGHSQETMAHAHRLLSLKDRLQTLYHSLQKESLLRSLAEDTHLT</sequence>
<evidence type="ECO:0000256" key="1">
    <source>
        <dbReference type="PROSITE-ProRule" id="PRU00169"/>
    </source>
</evidence>
<feature type="domain" description="Response regulatory" evidence="2">
    <location>
        <begin position="162"/>
        <end position="280"/>
    </location>
</feature>
<feature type="domain" description="EAL" evidence="3">
    <location>
        <begin position="466"/>
        <end position="720"/>
    </location>
</feature>
<feature type="modified residue" description="4-aspartylphosphate" evidence="1">
    <location>
        <position position="215"/>
    </location>
</feature>
<dbReference type="InterPro" id="IPR000160">
    <property type="entry name" value="GGDEF_dom"/>
</dbReference>
<dbReference type="InterPro" id="IPR001789">
    <property type="entry name" value="Sig_transdc_resp-reg_receiver"/>
</dbReference>
<protein>
    <submittedName>
        <fullName evidence="5">Diguanylate cyclase/phosphodiesterase</fullName>
    </submittedName>
</protein>
<dbReference type="EMBL" id="GG693884">
    <property type="protein sequence ID" value="EES51877.1"/>
    <property type="molecule type" value="Genomic_DNA"/>
</dbReference>
<gene>
    <name evidence="5" type="ORF">UBAL3_95450097</name>
</gene>
<dbReference type="CDD" id="cd01949">
    <property type="entry name" value="GGDEF"/>
    <property type="match status" value="1"/>
</dbReference>
<dbReference type="PROSITE" id="PS50883">
    <property type="entry name" value="EAL"/>
    <property type="match status" value="1"/>
</dbReference>
<dbReference type="InterPro" id="IPR052155">
    <property type="entry name" value="Biofilm_reg_signaling"/>
</dbReference>
<dbReference type="PROSITE" id="PS50110">
    <property type="entry name" value="RESPONSE_REGULATORY"/>
    <property type="match status" value="1"/>
</dbReference>
<evidence type="ECO:0000259" key="4">
    <source>
        <dbReference type="PROSITE" id="PS50887"/>
    </source>
</evidence>
<evidence type="ECO:0000313" key="5">
    <source>
        <dbReference type="EMBL" id="EES51877.1"/>
    </source>
</evidence>
<dbReference type="Pfam" id="PF00072">
    <property type="entry name" value="Response_reg"/>
    <property type="match status" value="1"/>
</dbReference>
<dbReference type="PROSITE" id="PS50887">
    <property type="entry name" value="GGDEF"/>
    <property type="match status" value="1"/>
</dbReference>
<dbReference type="AlphaFoldDB" id="C6HZT9"/>
<dbReference type="Proteomes" id="UP000009374">
    <property type="component" value="Unassembled WGS sequence"/>
</dbReference>
<dbReference type="GO" id="GO:0003824">
    <property type="term" value="F:catalytic activity"/>
    <property type="evidence" value="ECO:0007669"/>
    <property type="project" value="UniProtKB-ARBA"/>
</dbReference>
<dbReference type="SUPFAM" id="SSF52172">
    <property type="entry name" value="CheY-like"/>
    <property type="match status" value="1"/>
</dbReference>
<dbReference type="InterPro" id="IPR043128">
    <property type="entry name" value="Rev_trsase/Diguanyl_cyclase"/>
</dbReference>
<keyword evidence="1" id="KW-0597">Phosphoprotein</keyword>
<dbReference type="PANTHER" id="PTHR44757:SF2">
    <property type="entry name" value="BIOFILM ARCHITECTURE MAINTENANCE PROTEIN MBAA"/>
    <property type="match status" value="1"/>
</dbReference>
<dbReference type="InterPro" id="IPR011006">
    <property type="entry name" value="CheY-like_superfamily"/>
</dbReference>
<accession>C6HZT9</accession>
<keyword evidence="6" id="KW-1185">Reference proteome</keyword>
<dbReference type="GO" id="GO:0000160">
    <property type="term" value="P:phosphorelay signal transduction system"/>
    <property type="evidence" value="ECO:0007669"/>
    <property type="project" value="InterPro"/>
</dbReference>
<dbReference type="FunFam" id="3.30.70.270:FF:000001">
    <property type="entry name" value="Diguanylate cyclase domain protein"/>
    <property type="match status" value="1"/>
</dbReference>
<dbReference type="SUPFAM" id="SSF141868">
    <property type="entry name" value="EAL domain-like"/>
    <property type="match status" value="1"/>
</dbReference>
<dbReference type="NCBIfam" id="TIGR00254">
    <property type="entry name" value="GGDEF"/>
    <property type="match status" value="1"/>
</dbReference>
<dbReference type="PANTHER" id="PTHR44757">
    <property type="entry name" value="DIGUANYLATE CYCLASE DGCP"/>
    <property type="match status" value="1"/>
</dbReference>
<dbReference type="SMART" id="SM00052">
    <property type="entry name" value="EAL"/>
    <property type="match status" value="1"/>
</dbReference>
<dbReference type="CDD" id="cd00156">
    <property type="entry name" value="REC"/>
    <property type="match status" value="1"/>
</dbReference>
<evidence type="ECO:0000259" key="3">
    <source>
        <dbReference type="PROSITE" id="PS50883"/>
    </source>
</evidence>
<evidence type="ECO:0000259" key="2">
    <source>
        <dbReference type="PROSITE" id="PS50110"/>
    </source>
</evidence>
<dbReference type="Gene3D" id="3.30.70.270">
    <property type="match status" value="1"/>
</dbReference>
<dbReference type="InterPro" id="IPR035919">
    <property type="entry name" value="EAL_sf"/>
</dbReference>
<name>C6HZT9_9BACT</name>